<dbReference type="EMBL" id="CP048020">
    <property type="protein sequence ID" value="QHX43327.1"/>
    <property type="molecule type" value="Genomic_DNA"/>
</dbReference>
<dbReference type="InterPro" id="IPR027417">
    <property type="entry name" value="P-loop_NTPase"/>
</dbReference>
<dbReference type="AlphaFoldDB" id="A0A6P1Y0P8"/>
<protein>
    <submittedName>
        <fullName evidence="1">Uncharacterized protein</fullName>
    </submittedName>
</protein>
<evidence type="ECO:0000313" key="2">
    <source>
        <dbReference type="Proteomes" id="UP000464374"/>
    </source>
</evidence>
<dbReference type="Proteomes" id="UP000464374">
    <property type="component" value="Chromosome"/>
</dbReference>
<evidence type="ECO:0000313" key="1">
    <source>
        <dbReference type="EMBL" id="QHX43327.1"/>
    </source>
</evidence>
<name>A0A6P1Y0P8_9SPIR</name>
<gene>
    <name evidence="1" type="ORF">GWP43_07555</name>
</gene>
<dbReference type="Gene3D" id="3.40.50.300">
    <property type="entry name" value="P-loop containing nucleotide triphosphate hydrolases"/>
    <property type="match status" value="1"/>
</dbReference>
<proteinExistence type="predicted"/>
<sequence length="48" mass="5158">MKLTKEYDTVAGEAGSTLSGEKRQRIAIDCADVAERCATHTAGSWIDT</sequence>
<dbReference type="RefSeq" id="WP_162663654.1">
    <property type="nucleotide sequence ID" value="NZ_CP048020.1"/>
</dbReference>
<accession>A0A6P1Y0P8</accession>
<organism evidence="1 2">
    <name type="scientific">Treponema vincentii</name>
    <dbReference type="NCBI Taxonomy" id="69710"/>
    <lineage>
        <taxon>Bacteria</taxon>
        <taxon>Pseudomonadati</taxon>
        <taxon>Spirochaetota</taxon>
        <taxon>Spirochaetia</taxon>
        <taxon>Spirochaetales</taxon>
        <taxon>Treponemataceae</taxon>
        <taxon>Treponema</taxon>
    </lineage>
</organism>
<reference evidence="1 2" key="1">
    <citation type="submission" date="2020-01" db="EMBL/GenBank/DDBJ databases">
        <title>Complete genome sequence of a human oral phylogroup 1 Treponema sp. strain ATCC 700766, originally isolated from periodontitis dental plaque.</title>
        <authorList>
            <person name="Chan Y."/>
            <person name="Huo Y.-B."/>
            <person name="Yu X.-L."/>
            <person name="Zeng H."/>
            <person name="Leung W.-K."/>
            <person name="Watt R.M."/>
        </authorList>
    </citation>
    <scope>NUCLEOTIDE SEQUENCE [LARGE SCALE GENOMIC DNA]</scope>
    <source>
        <strain evidence="1 2">OMZ 804</strain>
    </source>
</reference>
<dbReference type="KEGG" id="trz:GWP43_07555"/>